<dbReference type="InterPro" id="IPR002477">
    <property type="entry name" value="Peptidoglycan-bd-like"/>
</dbReference>
<evidence type="ECO:0000259" key="3">
    <source>
        <dbReference type="SMART" id="SM00646"/>
    </source>
</evidence>
<dbReference type="Pfam" id="PF01471">
    <property type="entry name" value="PG_binding_1"/>
    <property type="match status" value="4"/>
</dbReference>
<name>A0A174LEU5_9CLOT</name>
<dbReference type="SUPFAM" id="SSF53187">
    <property type="entry name" value="Zn-dependent exopeptidases"/>
    <property type="match status" value="1"/>
</dbReference>
<dbReference type="GeneID" id="83013601"/>
<dbReference type="SMART" id="SM00646">
    <property type="entry name" value="Ami_3"/>
    <property type="match status" value="1"/>
</dbReference>
<dbReference type="InterPro" id="IPR036366">
    <property type="entry name" value="PGBDSf"/>
</dbReference>
<dbReference type="PANTHER" id="PTHR30404">
    <property type="entry name" value="N-ACETYLMURAMOYL-L-ALANINE AMIDASE"/>
    <property type="match status" value="1"/>
</dbReference>
<dbReference type="Proteomes" id="UP000095558">
    <property type="component" value="Unassembled WGS sequence"/>
</dbReference>
<gene>
    <name evidence="4" type="primary">cwlC2</name>
    <name evidence="4" type="ORF">ERS852470_03564</name>
</gene>
<evidence type="ECO:0000256" key="1">
    <source>
        <dbReference type="ARBA" id="ARBA00022801"/>
    </source>
</evidence>
<dbReference type="SUPFAM" id="SSF47090">
    <property type="entry name" value="PGBD-like"/>
    <property type="match status" value="4"/>
</dbReference>
<proteinExistence type="predicted"/>
<keyword evidence="2" id="KW-0472">Membrane</keyword>
<dbReference type="OrthoDB" id="9772024at2"/>
<evidence type="ECO:0000256" key="2">
    <source>
        <dbReference type="SAM" id="Phobius"/>
    </source>
</evidence>
<keyword evidence="2" id="KW-1133">Transmembrane helix</keyword>
<dbReference type="InterPro" id="IPR050695">
    <property type="entry name" value="N-acetylmuramoyl_amidase_3"/>
</dbReference>
<dbReference type="CDD" id="cd02696">
    <property type="entry name" value="MurNAc-LAA"/>
    <property type="match status" value="1"/>
</dbReference>
<evidence type="ECO:0000313" key="5">
    <source>
        <dbReference type="Proteomes" id="UP000095558"/>
    </source>
</evidence>
<dbReference type="InterPro" id="IPR002508">
    <property type="entry name" value="MurNAc-LAA_cat"/>
</dbReference>
<keyword evidence="2" id="KW-0812">Transmembrane</keyword>
<dbReference type="EC" id="3.5.1.28" evidence="4"/>
<protein>
    <submittedName>
        <fullName evidence="4">Sporulation-specific N-acetylmuramoyl-L-alanine amidase CwlC</fullName>
        <ecNumber evidence="4">3.5.1.28</ecNumber>
    </submittedName>
</protein>
<dbReference type="GO" id="GO:0030288">
    <property type="term" value="C:outer membrane-bounded periplasmic space"/>
    <property type="evidence" value="ECO:0007669"/>
    <property type="project" value="TreeGrafter"/>
</dbReference>
<dbReference type="Gene3D" id="3.40.630.40">
    <property type="entry name" value="Zn-dependent exopeptidases"/>
    <property type="match status" value="1"/>
</dbReference>
<dbReference type="EMBL" id="CYZV01000068">
    <property type="protein sequence ID" value="CUO85704.1"/>
    <property type="molecule type" value="Genomic_DNA"/>
</dbReference>
<dbReference type="GO" id="GO:0009253">
    <property type="term" value="P:peptidoglycan catabolic process"/>
    <property type="evidence" value="ECO:0007669"/>
    <property type="project" value="InterPro"/>
</dbReference>
<keyword evidence="1 4" id="KW-0378">Hydrolase</keyword>
<feature type="transmembrane region" description="Helical" evidence="2">
    <location>
        <begin position="627"/>
        <end position="645"/>
    </location>
</feature>
<dbReference type="PANTHER" id="PTHR30404:SF0">
    <property type="entry name" value="N-ACETYLMURAMOYL-L-ALANINE AMIDASE AMIC"/>
    <property type="match status" value="1"/>
</dbReference>
<accession>A0A174LEU5</accession>
<reference evidence="4 5" key="1">
    <citation type="submission" date="2015-09" db="EMBL/GenBank/DDBJ databases">
        <authorList>
            <consortium name="Pathogen Informatics"/>
        </authorList>
    </citation>
    <scope>NUCLEOTIDE SEQUENCE [LARGE SCALE GENOMIC DNA]</scope>
    <source>
        <strain evidence="4 5">2789STDY5834855</strain>
    </source>
</reference>
<feature type="domain" description="MurNAc-LAA" evidence="3">
    <location>
        <begin position="355"/>
        <end position="463"/>
    </location>
</feature>
<sequence length="674" mass="71582">MLLQLGDKGDNVKYLQYGLHILCCSPNGFDGEFGNGTLTAVKKFQSKYGLVNDGIVGDVTWNTLKNEIATIQAQLNKKGCSVGTVDGIAGPATYNAVISFQNKNGLTADGQVGTATWDILFDTVSGGTTYTRILKVTSPLMYGEDIKAVQNKLNSLGYNCGTADGYYGNATKSAVISFQSAKGLTADGEVGPATWNALFSSSSTSTGSSYTRLLKVTSPLMYGEDIKAVQNKLNSLGHNCGTADGYYGNATKSAVVSFQSAKGIDTDGVVGPTTWNALFNSSSSSGSGTLPGGPIKVFIDAGHGDTDPGAVGNGLKEKNIVLNIATKLGALLNGREISIKYSRTNDTYLSLEDRARLANAWGADLFVSIHANSATSSVRGTECYTHPTANTATKTLSANISRSIASKFGIPNRGHKEANFAVLRLSNMPAILVETAFISNSSDANLLNTRQDDFANAIFNEILNYFNMSISTSTILDQINNSGFAELFGVKFTQTLQEKIIAQAGPIKVKLSLTRGGSNNGEIVANFKNGSFDSGTFKNDLLDLSTTLSKNGVNISKQLLKLGNKSFSISVSTNNNIITVSLTKTLNINDSTFSQVLSIEYDKDGLKDIYENITVVVNSLVEKSKPILLPLLLIGALIIFIKLGFLSALISFGAALLTQLGYAIYTMITFIATN</sequence>
<dbReference type="Pfam" id="PF01520">
    <property type="entry name" value="Amidase_3"/>
    <property type="match status" value="1"/>
</dbReference>
<dbReference type="RefSeq" id="WP_052330772.1">
    <property type="nucleotide sequence ID" value="NZ_CYYT01000087.1"/>
</dbReference>
<dbReference type="GO" id="GO:0008745">
    <property type="term" value="F:N-acetylmuramoyl-L-alanine amidase activity"/>
    <property type="evidence" value="ECO:0007669"/>
    <property type="project" value="UniProtKB-EC"/>
</dbReference>
<dbReference type="InterPro" id="IPR036365">
    <property type="entry name" value="PGBD-like_sf"/>
</dbReference>
<dbReference type="Gene3D" id="1.10.101.10">
    <property type="entry name" value="PGBD-like superfamily/PGBD"/>
    <property type="match status" value="4"/>
</dbReference>
<organism evidence="4 5">
    <name type="scientific">Clostridium disporicum</name>
    <dbReference type="NCBI Taxonomy" id="84024"/>
    <lineage>
        <taxon>Bacteria</taxon>
        <taxon>Bacillati</taxon>
        <taxon>Bacillota</taxon>
        <taxon>Clostridia</taxon>
        <taxon>Eubacteriales</taxon>
        <taxon>Clostridiaceae</taxon>
        <taxon>Clostridium</taxon>
    </lineage>
</organism>
<evidence type="ECO:0000313" key="4">
    <source>
        <dbReference type="EMBL" id="CUO85704.1"/>
    </source>
</evidence>
<feature type="transmembrane region" description="Helical" evidence="2">
    <location>
        <begin position="652"/>
        <end position="672"/>
    </location>
</feature>
<dbReference type="AlphaFoldDB" id="A0A174LEU5"/>